<accession>A0ABT5MTR5</accession>
<dbReference type="RefSeq" id="WP_273948475.1">
    <property type="nucleotide sequence ID" value="NZ_JAQSIP010000001.1"/>
</dbReference>
<dbReference type="Pfam" id="PF01263">
    <property type="entry name" value="Aldose_epim"/>
    <property type="match status" value="1"/>
</dbReference>
<dbReference type="PANTHER" id="PTHR11122">
    <property type="entry name" value="APOSPORY-ASSOCIATED PROTEIN C-RELATED"/>
    <property type="match status" value="1"/>
</dbReference>
<dbReference type="InterPro" id="IPR011013">
    <property type="entry name" value="Gal_mutarotase_sf_dom"/>
</dbReference>
<keyword evidence="2" id="KW-1185">Reference proteome</keyword>
<gene>
    <name evidence="1" type="ORF">PSQ40_02425</name>
</gene>
<dbReference type="InterPro" id="IPR014718">
    <property type="entry name" value="GH-type_carb-bd"/>
</dbReference>
<proteinExistence type="predicted"/>
<dbReference type="Gene3D" id="2.70.98.10">
    <property type="match status" value="1"/>
</dbReference>
<dbReference type="EMBL" id="JAQSIP010000001">
    <property type="protein sequence ID" value="MDD0837419.1"/>
    <property type="molecule type" value="Genomic_DNA"/>
</dbReference>
<dbReference type="Proteomes" id="UP001528673">
    <property type="component" value="Unassembled WGS sequence"/>
</dbReference>
<name>A0ABT5MTR5_9BURK</name>
<dbReference type="InterPro" id="IPR008183">
    <property type="entry name" value="Aldose_1/G6P_1-epimerase"/>
</dbReference>
<evidence type="ECO:0000313" key="2">
    <source>
        <dbReference type="Proteomes" id="UP001528673"/>
    </source>
</evidence>
<evidence type="ECO:0000313" key="1">
    <source>
        <dbReference type="EMBL" id="MDD0837419.1"/>
    </source>
</evidence>
<sequence length="283" mass="30600">MALNPAPTVGASPTPAAWQHQALGAQLLSAELSGGRPLLYLSPWAARQPAVPARGGVPVLFPQFAQLGPGRKHGFARQQVWQREPVPSAAAKASEEDADALRYTLAVQPGQCDGWPHAAQLSLETRRVADGLDWQLRLHNCGDSAFEWSGGLHPYWAVQDAWSLELDGLQACAGVDQLQSRALPPQAAPWRWDDAGMECLFDGLPPLTLRTGAHELRLSGTGFTQWMVWNPGRPLAPGLTDLPPGDERFFICIEPVCATRPQRLAPGETFTGTLSVRWAARGA</sequence>
<reference evidence="1 2" key="1">
    <citation type="submission" date="2023-02" db="EMBL/GenBank/DDBJ databases">
        <title>Bacterial whole genomic sequence of Curvibacter sp. HBC61.</title>
        <authorList>
            <person name="Le V."/>
            <person name="Ko S.-R."/>
            <person name="Ahn C.-Y."/>
            <person name="Oh H.-M."/>
        </authorList>
    </citation>
    <scope>NUCLEOTIDE SEQUENCE [LARGE SCALE GENOMIC DNA]</scope>
    <source>
        <strain evidence="1 2">HBC61</strain>
    </source>
</reference>
<organism evidence="1 2">
    <name type="scientific">Curvibacter cyanobacteriorum</name>
    <dbReference type="NCBI Taxonomy" id="3026422"/>
    <lineage>
        <taxon>Bacteria</taxon>
        <taxon>Pseudomonadati</taxon>
        <taxon>Pseudomonadota</taxon>
        <taxon>Betaproteobacteria</taxon>
        <taxon>Burkholderiales</taxon>
        <taxon>Comamonadaceae</taxon>
        <taxon>Curvibacter</taxon>
    </lineage>
</organism>
<dbReference type="PANTHER" id="PTHR11122:SF13">
    <property type="entry name" value="GLUCOSE-6-PHOSPHATE 1-EPIMERASE"/>
    <property type="match status" value="1"/>
</dbReference>
<comment type="caution">
    <text evidence="1">The sequence shown here is derived from an EMBL/GenBank/DDBJ whole genome shotgun (WGS) entry which is preliminary data.</text>
</comment>
<protein>
    <submittedName>
        <fullName evidence="1">D-hexose-6-phosphate mutarotase</fullName>
    </submittedName>
</protein>
<dbReference type="SUPFAM" id="SSF74650">
    <property type="entry name" value="Galactose mutarotase-like"/>
    <property type="match status" value="1"/>
</dbReference>